<evidence type="ECO:0000256" key="1">
    <source>
        <dbReference type="SAM" id="Phobius"/>
    </source>
</evidence>
<feature type="non-terminal residue" evidence="2">
    <location>
        <position position="1"/>
    </location>
</feature>
<sequence length="100" mass="11072">SDHAGLVQAADALAVLYLDLGFVMLIPSPEAFLCVDVMLAFVISNVVLDMYEAVRCPRCEVMHSYFDHFLFLCSFQREGVIPSLVIWSSVEEALDEGVDA</sequence>
<keyword evidence="1" id="KW-0472">Membrane</keyword>
<reference evidence="2" key="1">
    <citation type="journal article" date="2014" name="Front. Microbiol.">
        <title>High frequency of phylogenetically diverse reductive dehalogenase-homologous genes in deep subseafloor sedimentary metagenomes.</title>
        <authorList>
            <person name="Kawai M."/>
            <person name="Futagami T."/>
            <person name="Toyoda A."/>
            <person name="Takaki Y."/>
            <person name="Nishi S."/>
            <person name="Hori S."/>
            <person name="Arai W."/>
            <person name="Tsubouchi T."/>
            <person name="Morono Y."/>
            <person name="Uchiyama I."/>
            <person name="Ito T."/>
            <person name="Fujiyama A."/>
            <person name="Inagaki F."/>
            <person name="Takami H."/>
        </authorList>
    </citation>
    <scope>NUCLEOTIDE SEQUENCE</scope>
    <source>
        <strain evidence="2">Expedition CK06-06</strain>
    </source>
</reference>
<evidence type="ECO:0000313" key="2">
    <source>
        <dbReference type="EMBL" id="GAH31772.1"/>
    </source>
</evidence>
<keyword evidence="1" id="KW-0812">Transmembrane</keyword>
<feature type="transmembrane region" description="Helical" evidence="1">
    <location>
        <begin position="20"/>
        <end position="48"/>
    </location>
</feature>
<comment type="caution">
    <text evidence="2">The sequence shown here is derived from an EMBL/GenBank/DDBJ whole genome shotgun (WGS) entry which is preliminary data.</text>
</comment>
<keyword evidence="1" id="KW-1133">Transmembrane helix</keyword>
<dbReference type="EMBL" id="BARU01011574">
    <property type="protein sequence ID" value="GAH31772.1"/>
    <property type="molecule type" value="Genomic_DNA"/>
</dbReference>
<organism evidence="2">
    <name type="scientific">marine sediment metagenome</name>
    <dbReference type="NCBI Taxonomy" id="412755"/>
    <lineage>
        <taxon>unclassified sequences</taxon>
        <taxon>metagenomes</taxon>
        <taxon>ecological metagenomes</taxon>
    </lineage>
</organism>
<dbReference type="AlphaFoldDB" id="X1EGN4"/>
<accession>X1EGN4</accession>
<protein>
    <submittedName>
        <fullName evidence="2">Uncharacterized protein</fullName>
    </submittedName>
</protein>
<name>X1EGN4_9ZZZZ</name>
<proteinExistence type="predicted"/>
<gene>
    <name evidence="2" type="ORF">S03H2_21684</name>
</gene>